<feature type="compositionally biased region" description="Basic and acidic residues" evidence="1">
    <location>
        <begin position="85"/>
        <end position="101"/>
    </location>
</feature>
<organism evidence="2 3">
    <name type="scientific">Bradyrhizobium vignae</name>
    <dbReference type="NCBI Taxonomy" id="1549949"/>
    <lineage>
        <taxon>Bacteria</taxon>
        <taxon>Pseudomonadati</taxon>
        <taxon>Pseudomonadota</taxon>
        <taxon>Alphaproteobacteria</taxon>
        <taxon>Hyphomicrobiales</taxon>
        <taxon>Nitrobacteraceae</taxon>
        <taxon>Bradyrhizobium</taxon>
    </lineage>
</organism>
<protein>
    <submittedName>
        <fullName evidence="2">Uncharacterized protein</fullName>
    </submittedName>
</protein>
<accession>A0A2U3Q9T5</accession>
<evidence type="ECO:0000313" key="3">
    <source>
        <dbReference type="Proteomes" id="UP000246085"/>
    </source>
</evidence>
<reference evidence="2 3" key="1">
    <citation type="submission" date="2018-03" db="EMBL/GenBank/DDBJ databases">
        <authorList>
            <person name="Gully D."/>
        </authorList>
    </citation>
    <scope>NUCLEOTIDE SEQUENCE [LARGE SCALE GENOMIC DNA]</scope>
    <source>
        <strain evidence="2">ORS3257</strain>
    </source>
</reference>
<dbReference type="KEGG" id="bvz:BRAD3257_7422"/>
<name>A0A2U3Q9T5_9BRAD</name>
<proteinExistence type="predicted"/>
<dbReference type="EMBL" id="LS398110">
    <property type="protein sequence ID" value="SPP98158.1"/>
    <property type="molecule type" value="Genomic_DNA"/>
</dbReference>
<evidence type="ECO:0000256" key="1">
    <source>
        <dbReference type="SAM" id="MobiDB-lite"/>
    </source>
</evidence>
<gene>
    <name evidence="2" type="ORF">BRAD3257_7422</name>
</gene>
<dbReference type="AlphaFoldDB" id="A0A2U3Q9T5"/>
<evidence type="ECO:0000313" key="2">
    <source>
        <dbReference type="EMBL" id="SPP98158.1"/>
    </source>
</evidence>
<feature type="region of interest" description="Disordered" evidence="1">
    <location>
        <begin position="84"/>
        <end position="111"/>
    </location>
</feature>
<sequence>MSVSDRRGMLDGEGAVDPPLMRTAWLARSGVYRLQKLANERSGGDAADRRVVHRLAISRLAADHGKRRNPGLFAHWAAGSTVGWREPDESRGSRPVLRERGAAMPRTTHLR</sequence>
<dbReference type="Proteomes" id="UP000246085">
    <property type="component" value="Chromosome BRAD3257"/>
</dbReference>